<evidence type="ECO:0000313" key="3">
    <source>
        <dbReference type="EMBL" id="QTF09008.1"/>
    </source>
</evidence>
<gene>
    <name evidence="3" type="ORF">HC231_14650</name>
</gene>
<proteinExistence type="predicted"/>
<dbReference type="InterPro" id="IPR050424">
    <property type="entry name" value="Gfo-Idh-MocA_inositol_DH"/>
</dbReference>
<reference evidence="3 4" key="1">
    <citation type="submission" date="2020-03" db="EMBL/GenBank/DDBJ databases">
        <authorList>
            <person name="Bakhshi Ganjeh M."/>
        </authorList>
    </citation>
    <scope>NUCLEOTIDE SEQUENCE [LARGE SCALE GENOMIC DNA]</scope>
    <source>
        <strain evidence="4">Iran 50</strain>
    </source>
</reference>
<feature type="domain" description="Gfo/Idh/MocA-like oxidoreductase N-terminal" evidence="1">
    <location>
        <begin position="2"/>
        <end position="124"/>
    </location>
</feature>
<dbReference type="PANTHER" id="PTHR43593">
    <property type="match status" value="1"/>
</dbReference>
<protein>
    <submittedName>
        <fullName evidence="3">Gfo/Idh/MocA family oxidoreductase</fullName>
    </submittedName>
</protein>
<dbReference type="InterPro" id="IPR004104">
    <property type="entry name" value="Gfo/Idh/MocA-like_OxRdtase_C"/>
</dbReference>
<evidence type="ECO:0000259" key="2">
    <source>
        <dbReference type="Pfam" id="PF02894"/>
    </source>
</evidence>
<evidence type="ECO:0000259" key="1">
    <source>
        <dbReference type="Pfam" id="PF01408"/>
    </source>
</evidence>
<dbReference type="InterPro" id="IPR036291">
    <property type="entry name" value="NAD(P)-bd_dom_sf"/>
</dbReference>
<dbReference type="SUPFAM" id="SSF55347">
    <property type="entry name" value="Glyceraldehyde-3-phosphate dehydrogenase-like, C-terminal domain"/>
    <property type="match status" value="1"/>
</dbReference>
<dbReference type="Pfam" id="PF01408">
    <property type="entry name" value="GFO_IDH_MocA"/>
    <property type="match status" value="1"/>
</dbReference>
<dbReference type="RefSeq" id="WP_208227346.1">
    <property type="nucleotide sequence ID" value="NZ_CP050854.1"/>
</dbReference>
<feature type="domain" description="Gfo/Idh/MocA-like oxidoreductase C-terminal" evidence="2">
    <location>
        <begin position="136"/>
        <end position="328"/>
    </location>
</feature>
<dbReference type="EMBL" id="CP050854">
    <property type="protein sequence ID" value="QTF09008.1"/>
    <property type="molecule type" value="Genomic_DNA"/>
</dbReference>
<dbReference type="Pfam" id="PF02894">
    <property type="entry name" value="GFO_IDH_MocA_C"/>
    <property type="match status" value="1"/>
</dbReference>
<sequence>MVNVGVIGCGQIGRDHISRLSSVISGVRVAGVYDIIRTAAEKSVQDFNLDAKVYPGEDELINAPDIDAVIVCSSNDTHLSPVLKSIAAGKPVFVEKPMTISAKDSFSVVSAEVAKQKRYVQVGFNRRYDTGYWQLKNMIDAGTVGALLLANCRHYNTRPSTNYYKTDNVINDTLIHDIDILRYLFAEEFHSIEMRFARPNSLNQARELREPQLALIEMKSGALVVVELNVNCQYGYDIQCRLVGETGIISLPDVATPELRKAGQISHAISDNWTERFIDAYNREFQAFIDNVSASGSPAATATAWDGYAASVIADAAIQSLHQGGGVDILLPEKPALYDK</sequence>
<dbReference type="Proteomes" id="UP000671960">
    <property type="component" value="Chromosome"/>
</dbReference>
<evidence type="ECO:0000313" key="4">
    <source>
        <dbReference type="Proteomes" id="UP000671960"/>
    </source>
</evidence>
<keyword evidence="4" id="KW-1185">Reference proteome</keyword>
<organism evidence="3 4">
    <name type="scientific">Brenneria izadpanahii</name>
    <dbReference type="NCBI Taxonomy" id="2722756"/>
    <lineage>
        <taxon>Bacteria</taxon>
        <taxon>Pseudomonadati</taxon>
        <taxon>Pseudomonadota</taxon>
        <taxon>Gammaproteobacteria</taxon>
        <taxon>Enterobacterales</taxon>
        <taxon>Pectobacteriaceae</taxon>
        <taxon>Brenneria</taxon>
    </lineage>
</organism>
<dbReference type="SUPFAM" id="SSF51735">
    <property type="entry name" value="NAD(P)-binding Rossmann-fold domains"/>
    <property type="match status" value="1"/>
</dbReference>
<name>A0ABX7UTE3_9GAMM</name>
<dbReference type="PANTHER" id="PTHR43593:SF1">
    <property type="entry name" value="INOSITOL 2-DEHYDROGENASE"/>
    <property type="match status" value="1"/>
</dbReference>
<accession>A0ABX7UTE3</accession>
<dbReference type="Gene3D" id="3.30.360.10">
    <property type="entry name" value="Dihydrodipicolinate Reductase, domain 2"/>
    <property type="match status" value="1"/>
</dbReference>
<dbReference type="Gene3D" id="3.40.50.720">
    <property type="entry name" value="NAD(P)-binding Rossmann-like Domain"/>
    <property type="match status" value="1"/>
</dbReference>
<dbReference type="InterPro" id="IPR000683">
    <property type="entry name" value="Gfo/Idh/MocA-like_OxRdtase_N"/>
</dbReference>